<dbReference type="EMBL" id="CADCXV010001330">
    <property type="protein sequence ID" value="CAB0043570.1"/>
    <property type="molecule type" value="Genomic_DNA"/>
</dbReference>
<proteinExistence type="predicted"/>
<dbReference type="Proteomes" id="UP000479190">
    <property type="component" value="Unassembled WGS sequence"/>
</dbReference>
<dbReference type="AlphaFoldDB" id="A0A6H5J504"/>
<protein>
    <submittedName>
        <fullName evidence="1">Uncharacterized protein</fullName>
    </submittedName>
</protein>
<reference evidence="1 2" key="1">
    <citation type="submission" date="2020-02" db="EMBL/GenBank/DDBJ databases">
        <authorList>
            <person name="Ferguson B K."/>
        </authorList>
    </citation>
    <scope>NUCLEOTIDE SEQUENCE [LARGE SCALE GENOMIC DNA]</scope>
</reference>
<evidence type="ECO:0000313" key="1">
    <source>
        <dbReference type="EMBL" id="CAB0043570.1"/>
    </source>
</evidence>
<organism evidence="1 2">
    <name type="scientific">Trichogramma brassicae</name>
    <dbReference type="NCBI Taxonomy" id="86971"/>
    <lineage>
        <taxon>Eukaryota</taxon>
        <taxon>Metazoa</taxon>
        <taxon>Ecdysozoa</taxon>
        <taxon>Arthropoda</taxon>
        <taxon>Hexapoda</taxon>
        <taxon>Insecta</taxon>
        <taxon>Pterygota</taxon>
        <taxon>Neoptera</taxon>
        <taxon>Endopterygota</taxon>
        <taxon>Hymenoptera</taxon>
        <taxon>Apocrita</taxon>
        <taxon>Proctotrupomorpha</taxon>
        <taxon>Chalcidoidea</taxon>
        <taxon>Trichogrammatidae</taxon>
        <taxon>Trichogramma</taxon>
    </lineage>
</organism>
<keyword evidence="2" id="KW-1185">Reference proteome</keyword>
<accession>A0A6H5J504</accession>
<name>A0A6H5J504_9HYME</name>
<evidence type="ECO:0000313" key="2">
    <source>
        <dbReference type="Proteomes" id="UP000479190"/>
    </source>
</evidence>
<gene>
    <name evidence="1" type="ORF">TBRA_LOCUS15158</name>
</gene>
<sequence>MRRLGVQGLIFFQLGEPPILPRCHRRLSYPLFQSRLLRGHTLLASPPELDIFFRTRCLVPSCECGSRFCRRWQVPSSLCRYIFSPPDLGSRGAPASVPTEVSCNAENGVIGSWLHETRLASRRTRKRWTQHTLRAEAHTLTFTLGTHSSCVAGRGSARNAGQDGKVLTLCLAHDVHDRTGIPPRRRGHAGSAALPGSRLLATDVEGAGQINGCSNYLELLIGVRDGTASAFASGFMHLEAASGFLLLGSGNMDIAED</sequence>